<dbReference type="InterPro" id="IPR054505">
    <property type="entry name" value="Myb_DNA-bind_8"/>
</dbReference>
<reference evidence="5" key="2">
    <citation type="submission" date="2020-04" db="EMBL/GenBank/DDBJ databases">
        <authorList>
            <consortium name="NCBI Genome Project"/>
        </authorList>
    </citation>
    <scope>NUCLEOTIDE SEQUENCE</scope>
    <source>
        <strain evidence="5">CBS 304.34</strain>
    </source>
</reference>
<reference evidence="3 5" key="1">
    <citation type="journal article" date="2020" name="Stud. Mycol.">
        <title>101 Dothideomycetes genomes: a test case for predicting lifestyles and emergence of pathogens.</title>
        <authorList>
            <person name="Haridas S."/>
            <person name="Albert R."/>
            <person name="Binder M."/>
            <person name="Bloem J."/>
            <person name="Labutti K."/>
            <person name="Salamov A."/>
            <person name="Andreopoulos B."/>
            <person name="Baker S."/>
            <person name="Barry K."/>
            <person name="Bills G."/>
            <person name="Bluhm B."/>
            <person name="Cannon C."/>
            <person name="Castanera R."/>
            <person name="Culley D."/>
            <person name="Daum C."/>
            <person name="Ezra D."/>
            <person name="Gonzalez J."/>
            <person name="Henrissat B."/>
            <person name="Kuo A."/>
            <person name="Liang C."/>
            <person name="Lipzen A."/>
            <person name="Lutzoni F."/>
            <person name="Magnuson J."/>
            <person name="Mondo S."/>
            <person name="Nolan M."/>
            <person name="Ohm R."/>
            <person name="Pangilinan J."/>
            <person name="Park H.-J."/>
            <person name="Ramirez L."/>
            <person name="Alfaro M."/>
            <person name="Sun H."/>
            <person name="Tritt A."/>
            <person name="Yoshinaga Y."/>
            <person name="Zwiers L.-H."/>
            <person name="Turgeon B."/>
            <person name="Goodwin S."/>
            <person name="Spatafora J."/>
            <person name="Crous P."/>
            <person name="Grigoriev I."/>
        </authorList>
    </citation>
    <scope>NUCLEOTIDE SEQUENCE</scope>
    <source>
        <strain evidence="3 5">CBS 304.34</strain>
    </source>
</reference>
<organism evidence="3">
    <name type="scientific">Mytilinidion resinicola</name>
    <dbReference type="NCBI Taxonomy" id="574789"/>
    <lineage>
        <taxon>Eukaryota</taxon>
        <taxon>Fungi</taxon>
        <taxon>Dikarya</taxon>
        <taxon>Ascomycota</taxon>
        <taxon>Pezizomycotina</taxon>
        <taxon>Dothideomycetes</taxon>
        <taxon>Pleosporomycetidae</taxon>
        <taxon>Mytilinidiales</taxon>
        <taxon>Mytilinidiaceae</taxon>
        <taxon>Mytilinidion</taxon>
    </lineage>
</organism>
<dbReference type="OrthoDB" id="3944408at2759"/>
<accession>A0A6A6YR74</accession>
<protein>
    <recommendedName>
        <fullName evidence="2">Myb-like DNA-binding domain-containing protein</fullName>
    </recommendedName>
</protein>
<reference evidence="5" key="3">
    <citation type="submission" date="2025-04" db="UniProtKB">
        <authorList>
            <consortium name="RefSeq"/>
        </authorList>
    </citation>
    <scope>IDENTIFICATION</scope>
    <source>
        <strain evidence="5">CBS 304.34</strain>
    </source>
</reference>
<dbReference type="RefSeq" id="XP_033578235.1">
    <property type="nucleotide sequence ID" value="XM_033725459.1"/>
</dbReference>
<sequence>MPTDKQLVALCYSILKQLELKHIDWKRVAADNAIQNPHAARMRYSRFKTQMERAGLGASQKQAEKRKRGAEKGGKGKGGVGGDTGDGEDDEEVLAVVGKRVKGEGDGEGMGVKREIKGEIKVEKDVKVENGEVGVKVELGGVDVDVDVKMEPMQVVKMEDMWEEGTVWGGLKYEADDDCIVEGVRSVKAVF</sequence>
<gene>
    <name evidence="3 5" type="ORF">BDZ99DRAFT_519921</name>
</gene>
<evidence type="ECO:0000313" key="4">
    <source>
        <dbReference type="Proteomes" id="UP000504636"/>
    </source>
</evidence>
<feature type="domain" description="Myb-like DNA-binding" evidence="2">
    <location>
        <begin position="7"/>
        <end position="52"/>
    </location>
</feature>
<dbReference type="Proteomes" id="UP000504636">
    <property type="component" value="Unplaced"/>
</dbReference>
<dbReference type="EMBL" id="MU003699">
    <property type="protein sequence ID" value="KAF2811271.1"/>
    <property type="molecule type" value="Genomic_DNA"/>
</dbReference>
<evidence type="ECO:0000256" key="1">
    <source>
        <dbReference type="SAM" id="MobiDB-lite"/>
    </source>
</evidence>
<name>A0A6A6YR74_9PEZI</name>
<evidence type="ECO:0000313" key="5">
    <source>
        <dbReference type="RefSeq" id="XP_033578235.1"/>
    </source>
</evidence>
<proteinExistence type="predicted"/>
<dbReference type="GeneID" id="54466352"/>
<dbReference type="AlphaFoldDB" id="A0A6A6YR74"/>
<feature type="region of interest" description="Disordered" evidence="1">
    <location>
        <begin position="53"/>
        <end position="91"/>
    </location>
</feature>
<evidence type="ECO:0000259" key="2">
    <source>
        <dbReference type="Pfam" id="PF22980"/>
    </source>
</evidence>
<keyword evidence="4" id="KW-1185">Reference proteome</keyword>
<dbReference type="Pfam" id="PF22980">
    <property type="entry name" value="Myb_DNA-bind_8"/>
    <property type="match status" value="1"/>
</dbReference>
<evidence type="ECO:0000313" key="3">
    <source>
        <dbReference type="EMBL" id="KAF2811271.1"/>
    </source>
</evidence>